<keyword evidence="8" id="KW-1133">Transmembrane helix</keyword>
<evidence type="ECO:0000256" key="1">
    <source>
        <dbReference type="ARBA" id="ARBA00004141"/>
    </source>
</evidence>
<dbReference type="Pfam" id="PF11891">
    <property type="entry name" value="RETICULATA-like"/>
    <property type="match status" value="1"/>
</dbReference>
<reference evidence="10" key="1">
    <citation type="submission" date="2021-01" db="EMBL/GenBank/DDBJ databases">
        <authorList>
            <person name="Corre E."/>
            <person name="Pelletier E."/>
            <person name="Niang G."/>
            <person name="Scheremetjew M."/>
            <person name="Finn R."/>
            <person name="Kale V."/>
            <person name="Holt S."/>
            <person name="Cochrane G."/>
            <person name="Meng A."/>
            <person name="Brown T."/>
            <person name="Cohen L."/>
        </authorList>
    </citation>
    <scope>NUCLEOTIDE SEQUENCE</scope>
    <source>
        <strain evidence="10">CCMP219</strain>
    </source>
</reference>
<dbReference type="GO" id="GO:0009507">
    <property type="term" value="C:chloroplast"/>
    <property type="evidence" value="ECO:0007669"/>
    <property type="project" value="UniProtKB-SubCell"/>
</dbReference>
<dbReference type="PANTHER" id="PTHR31620">
    <property type="entry name" value="PROTEIN RETICULATA-RELATED 2, CHLOROPLASTIC-RELATED"/>
    <property type="match status" value="1"/>
</dbReference>
<evidence type="ECO:0000256" key="3">
    <source>
        <dbReference type="ARBA" id="ARBA00010793"/>
    </source>
</evidence>
<evidence type="ECO:0000256" key="2">
    <source>
        <dbReference type="ARBA" id="ARBA00004229"/>
    </source>
</evidence>
<evidence type="ECO:0000256" key="7">
    <source>
        <dbReference type="ARBA" id="ARBA00022946"/>
    </source>
</evidence>
<gene>
    <name evidence="10" type="ORF">CEUR00632_LOCUS16147</name>
    <name evidence="11" type="ORF">CEUR00632_LOCUS16148</name>
</gene>
<keyword evidence="4" id="KW-0150">Chloroplast</keyword>
<evidence type="ECO:0000256" key="5">
    <source>
        <dbReference type="ARBA" id="ARBA00022640"/>
    </source>
</evidence>
<proteinExistence type="inferred from homology"/>
<dbReference type="PANTHER" id="PTHR31620:SF8">
    <property type="entry name" value="PROTEIN RETICULATA-RELATED 4, CHLOROPLASTIC-LIKE"/>
    <property type="match status" value="1"/>
</dbReference>
<evidence type="ECO:0000313" key="10">
    <source>
        <dbReference type="EMBL" id="CAD8301626.1"/>
    </source>
</evidence>
<evidence type="ECO:0000256" key="4">
    <source>
        <dbReference type="ARBA" id="ARBA00022528"/>
    </source>
</evidence>
<accession>A0A6U2I0R8</accession>
<protein>
    <submittedName>
        <fullName evidence="10">Uncharacterized protein</fullName>
    </submittedName>
</protein>
<comment type="similarity">
    <text evidence="3">Belongs to the RETICULATA family.</text>
</comment>
<dbReference type="AlphaFoldDB" id="A0A6U2I0R8"/>
<keyword evidence="7" id="KW-0809">Transit peptide</keyword>
<evidence type="ECO:0000256" key="9">
    <source>
        <dbReference type="ARBA" id="ARBA00023136"/>
    </source>
</evidence>
<sequence length="298" mass="32054">MNPAVATMLAAAGRSVDSFPADFASALMSGKVTLEVLKRYLALESHFFLRLFWGYQGMRERLMADTSFPVKMAIELGIGLFCKLAAEKTKRADNFWKEADFVLANVIMALIADFMLTWLPAPTLSFTRGKAATGALAKAFAGCPDNAFQKVQPGMDGFSVTQRAGAVLRNGLKLLGVGFGASMFGVGLTNVLASIKMQLDPTWSPPNQPQNVVGTSAAYGVYMSVSSNLRYQIIAGVIEERGIEVLFKGNPSLCHALSFAARTANTFVGSLLWVDFVRLCGMQKGALAEEAGEKRAAK</sequence>
<keyword evidence="9" id="KW-0472">Membrane</keyword>
<dbReference type="GO" id="GO:0016020">
    <property type="term" value="C:membrane"/>
    <property type="evidence" value="ECO:0007669"/>
    <property type="project" value="UniProtKB-SubCell"/>
</dbReference>
<comment type="subcellular location">
    <subcellularLocation>
        <location evidence="1">Membrane</location>
        <topology evidence="1">Multi-pass membrane protein</topology>
    </subcellularLocation>
    <subcellularLocation>
        <location evidence="2">Plastid</location>
        <location evidence="2">Chloroplast</location>
    </subcellularLocation>
</comment>
<dbReference type="EMBL" id="HBEC01034786">
    <property type="protein sequence ID" value="CAD8301626.1"/>
    <property type="molecule type" value="Transcribed_RNA"/>
</dbReference>
<dbReference type="InterPro" id="IPR021825">
    <property type="entry name" value="RETICULATA-related"/>
</dbReference>
<evidence type="ECO:0000313" key="11">
    <source>
        <dbReference type="EMBL" id="CAD8301629.1"/>
    </source>
</evidence>
<keyword evidence="6" id="KW-0812">Transmembrane</keyword>
<dbReference type="EMBL" id="HBEC01034787">
    <property type="protein sequence ID" value="CAD8301629.1"/>
    <property type="molecule type" value="Transcribed_RNA"/>
</dbReference>
<evidence type="ECO:0000256" key="6">
    <source>
        <dbReference type="ARBA" id="ARBA00022692"/>
    </source>
</evidence>
<name>A0A6U2I0R8_9CHLO</name>
<organism evidence="10">
    <name type="scientific">Chlamydomonas euryale</name>
    <dbReference type="NCBI Taxonomy" id="1486919"/>
    <lineage>
        <taxon>Eukaryota</taxon>
        <taxon>Viridiplantae</taxon>
        <taxon>Chlorophyta</taxon>
        <taxon>core chlorophytes</taxon>
        <taxon>Chlorophyceae</taxon>
        <taxon>CS clade</taxon>
        <taxon>Chlamydomonadales</taxon>
        <taxon>Chlamydomonadaceae</taxon>
        <taxon>Chlamydomonas</taxon>
    </lineage>
</organism>
<evidence type="ECO:0000256" key="8">
    <source>
        <dbReference type="ARBA" id="ARBA00022989"/>
    </source>
</evidence>
<keyword evidence="5" id="KW-0934">Plastid</keyword>